<name>W6RI58_9HYPH</name>
<dbReference type="AlphaFoldDB" id="W6RI58"/>
<feature type="region of interest" description="Disordered" evidence="1">
    <location>
        <begin position="1"/>
        <end position="21"/>
    </location>
</feature>
<feature type="compositionally biased region" description="Basic residues" evidence="1">
    <location>
        <begin position="1"/>
        <end position="14"/>
    </location>
</feature>
<protein>
    <submittedName>
        <fullName evidence="2">Uncharacterized protein</fullName>
    </submittedName>
</protein>
<geneLocation type="plasmid" evidence="2">
    <name>pLPU83b</name>
</geneLocation>
<comment type="caution">
    <text evidence="2">The sequence shown here is derived from an EMBL/GenBank/DDBJ whole genome shotgun (WGS) entry which is preliminary data.</text>
</comment>
<evidence type="ECO:0000256" key="1">
    <source>
        <dbReference type="SAM" id="MobiDB-lite"/>
    </source>
</evidence>
<keyword evidence="2" id="KW-0614">Plasmid</keyword>
<reference evidence="2" key="1">
    <citation type="submission" date="2013-11" db="EMBL/GenBank/DDBJ databases">
        <title>Draft genome sequence of the broad-host-range Rhizobium sp. LPU83 strain, a member of the low-genetic diversity Oregon-like Rhizobium sp. group.</title>
        <authorList>
            <person name="Wibberg D."/>
            <person name="Puehler A."/>
            <person name="Schlueter A."/>
        </authorList>
    </citation>
    <scope>NUCLEOTIDE SEQUENCE [LARGE SCALE GENOMIC DNA]</scope>
    <source>
        <strain evidence="2">LPU83</strain>
        <plasmid evidence="2">pLPU83b</plasmid>
    </source>
</reference>
<organism evidence="2 3">
    <name type="scientific">Rhizobium favelukesii</name>
    <dbReference type="NCBI Taxonomy" id="348824"/>
    <lineage>
        <taxon>Bacteria</taxon>
        <taxon>Pseudomonadati</taxon>
        <taxon>Pseudomonadota</taxon>
        <taxon>Alphaproteobacteria</taxon>
        <taxon>Hyphomicrobiales</taxon>
        <taxon>Rhizobiaceae</taxon>
        <taxon>Rhizobium/Agrobacterium group</taxon>
        <taxon>Rhizobium</taxon>
    </lineage>
</organism>
<gene>
    <name evidence="2" type="ORF">LPU83_pLPU83b_0055</name>
</gene>
<keyword evidence="3" id="KW-1185">Reference proteome</keyword>
<evidence type="ECO:0000313" key="2">
    <source>
        <dbReference type="EMBL" id="CDM60055.1"/>
    </source>
</evidence>
<proteinExistence type="predicted"/>
<dbReference type="Proteomes" id="UP000019443">
    <property type="component" value="Unassembled WGS sequence"/>
</dbReference>
<evidence type="ECO:0000313" key="3">
    <source>
        <dbReference type="Proteomes" id="UP000019443"/>
    </source>
</evidence>
<sequence length="105" mass="11827">MHGSHQKSRAKGRQRIGCSSIEPNKSFQFGIRPEKGIGLHPCELSISHYRWAPRALAWVLETTEPVADGVARRHRTSRIAAIAAAIRPSPRRAKFLPKWPLPEKN</sequence>
<accession>W6RI58</accession>
<dbReference type="EMBL" id="CBYB010000005">
    <property type="protein sequence ID" value="CDM60055.1"/>
    <property type="molecule type" value="Genomic_DNA"/>
</dbReference>